<accession>A0A0F9Y4U7</accession>
<reference evidence="2" key="1">
    <citation type="journal article" date="2015" name="Nature">
        <title>Complex archaea that bridge the gap between prokaryotes and eukaryotes.</title>
        <authorList>
            <person name="Spang A."/>
            <person name="Saw J.H."/>
            <person name="Jorgensen S.L."/>
            <person name="Zaremba-Niedzwiedzka K."/>
            <person name="Martijn J."/>
            <person name="Lind A.E."/>
            <person name="van Eijk R."/>
            <person name="Schleper C."/>
            <person name="Guy L."/>
            <person name="Ettema T.J."/>
        </authorList>
    </citation>
    <scope>NUCLEOTIDE SEQUENCE</scope>
</reference>
<dbReference type="Pfam" id="PF19878">
    <property type="entry name" value="DUF6351"/>
    <property type="match status" value="1"/>
</dbReference>
<dbReference type="EMBL" id="LAZR01000014">
    <property type="protein sequence ID" value="KKO06957.1"/>
    <property type="molecule type" value="Genomic_DNA"/>
</dbReference>
<name>A0A0F9Y4U7_9ZZZZ</name>
<comment type="caution">
    <text evidence="2">The sequence shown here is derived from an EMBL/GenBank/DDBJ whole genome shotgun (WGS) entry which is preliminary data.</text>
</comment>
<sequence length="762" mass="81660">MNAAITTKRHSVPPTRCCRTGSLALALALALSACSGPEETSAAATAAGVTQLSVAVISSQPHLITGGSTLIAVQHDGDRATQPTLRLNGSIVPLPAVTATDVGETGATLRFLLEGLAEGNNTLEVSAGQSSASLTLTNYPRTGPVISGPHQQPYLCLGELAERADGQPRRFAIGNGDFLDGTALDEDCSLPTRVDYVYRSNQQEGFQPLTDIDRLPDDVLLTTTSAGVDVPFVVRLETGTVNRAIYQIAMLHDPATPAPRATSPGQAWNQRLLYTFGGGCEAGYFQGAGTGGVLRESVLAQGYAVASSTLNVNAQGGCNDVISAETAMMVKEHFTKYYGEPIHTIGSGASGGAMQQLLIAGAYPGILDGLLIGMTFSDATTYFADAQECSGPWRNYANNPANGLDDATKAVVGGWPNWYLCDESLGDRPDRISPFDCPAEIPAELHYHPQTNPSGIRCSIYDGMRNVFGERQHPDSTIARGIAPSPHDNVGVQYGLAALNQGLINKSLFLDINANFGGWDIDYQRTDARTQGDPGAIRTAYETGRITNGAAGLSRVPIIDDRPYLDHEGNFHASVYSFTTRARLERDNGHADNYVIRRHPASLSLADENLALMNSWLDAIKAANNELPMLERIVRAKPATLSDDCFTADGERIVEPAVFDTSRLFDNTEGRCNQLYPPHAGLRLVAGGPLTNDVMKCQLKAIDYDDYRVTFTDDEKARLENIFPDGVCDWSRPGVGQGSNQTWLSFGPSPVNRYQADAAETP</sequence>
<feature type="domain" description="DUF6351" evidence="1">
    <location>
        <begin position="55"/>
        <end position="737"/>
    </location>
</feature>
<dbReference type="AlphaFoldDB" id="A0A0F9Y4U7"/>
<evidence type="ECO:0000259" key="1">
    <source>
        <dbReference type="Pfam" id="PF19878"/>
    </source>
</evidence>
<proteinExistence type="predicted"/>
<protein>
    <recommendedName>
        <fullName evidence="1">DUF6351 domain-containing protein</fullName>
    </recommendedName>
</protein>
<evidence type="ECO:0000313" key="2">
    <source>
        <dbReference type="EMBL" id="KKO06957.1"/>
    </source>
</evidence>
<dbReference type="InterPro" id="IPR045556">
    <property type="entry name" value="DUF6351"/>
</dbReference>
<organism evidence="2">
    <name type="scientific">marine sediment metagenome</name>
    <dbReference type="NCBI Taxonomy" id="412755"/>
    <lineage>
        <taxon>unclassified sequences</taxon>
        <taxon>metagenomes</taxon>
        <taxon>ecological metagenomes</taxon>
    </lineage>
</organism>
<gene>
    <name evidence="2" type="ORF">LCGC14_0061430</name>
</gene>